<sequence length="171" mass="19289">MAAVQRATTALDSGEGEAAAGSSATAAGGSATLSGGYWRRKQRRRCNSALAVEATDFRRRMGSDWLPARLWLARRRRGRTVEDDRRWLLQLDSDDWQLAHGGAAPVGDDGGEAGEGDGGSNWTANDRLGNFRRRSIGEEEMEEEERRRKKKEEEEKRRRRTKKDGRTNERR</sequence>
<feature type="compositionally biased region" description="Low complexity" evidence="1">
    <location>
        <begin position="98"/>
        <end position="107"/>
    </location>
</feature>
<proteinExistence type="predicted"/>
<feature type="compositionally biased region" description="Low complexity" evidence="1">
    <location>
        <begin position="16"/>
        <end position="33"/>
    </location>
</feature>
<name>A0A484LBK4_9ASTE</name>
<evidence type="ECO:0000256" key="1">
    <source>
        <dbReference type="SAM" id="MobiDB-lite"/>
    </source>
</evidence>
<feature type="region of interest" description="Disordered" evidence="1">
    <location>
        <begin position="1"/>
        <end position="33"/>
    </location>
</feature>
<dbReference type="Proteomes" id="UP000595140">
    <property type="component" value="Unassembled WGS sequence"/>
</dbReference>
<dbReference type="EMBL" id="OOIL02001204">
    <property type="protein sequence ID" value="VFQ73478.1"/>
    <property type="molecule type" value="Genomic_DNA"/>
</dbReference>
<evidence type="ECO:0000313" key="3">
    <source>
        <dbReference type="Proteomes" id="UP000595140"/>
    </source>
</evidence>
<keyword evidence="3" id="KW-1185">Reference proteome</keyword>
<dbReference type="AlphaFoldDB" id="A0A484LBK4"/>
<gene>
    <name evidence="2" type="ORF">CCAM_LOCUS15254</name>
</gene>
<reference evidence="2 3" key="1">
    <citation type="submission" date="2018-04" db="EMBL/GenBank/DDBJ databases">
        <authorList>
            <person name="Vogel A."/>
        </authorList>
    </citation>
    <scope>NUCLEOTIDE SEQUENCE [LARGE SCALE GENOMIC DNA]</scope>
</reference>
<feature type="region of interest" description="Disordered" evidence="1">
    <location>
        <begin position="98"/>
        <end position="171"/>
    </location>
</feature>
<protein>
    <submittedName>
        <fullName evidence="2">Uncharacterized protein</fullName>
    </submittedName>
</protein>
<feature type="compositionally biased region" description="Polar residues" evidence="1">
    <location>
        <begin position="1"/>
        <end position="11"/>
    </location>
</feature>
<organism evidence="2 3">
    <name type="scientific">Cuscuta campestris</name>
    <dbReference type="NCBI Taxonomy" id="132261"/>
    <lineage>
        <taxon>Eukaryota</taxon>
        <taxon>Viridiplantae</taxon>
        <taxon>Streptophyta</taxon>
        <taxon>Embryophyta</taxon>
        <taxon>Tracheophyta</taxon>
        <taxon>Spermatophyta</taxon>
        <taxon>Magnoliopsida</taxon>
        <taxon>eudicotyledons</taxon>
        <taxon>Gunneridae</taxon>
        <taxon>Pentapetalae</taxon>
        <taxon>asterids</taxon>
        <taxon>lamiids</taxon>
        <taxon>Solanales</taxon>
        <taxon>Convolvulaceae</taxon>
        <taxon>Cuscuteae</taxon>
        <taxon>Cuscuta</taxon>
        <taxon>Cuscuta subgen. Grammica</taxon>
        <taxon>Cuscuta sect. Cleistogrammica</taxon>
    </lineage>
</organism>
<evidence type="ECO:0000313" key="2">
    <source>
        <dbReference type="EMBL" id="VFQ73478.1"/>
    </source>
</evidence>
<accession>A0A484LBK4</accession>